<feature type="transmembrane region" description="Helical" evidence="5">
    <location>
        <begin position="39"/>
        <end position="60"/>
    </location>
</feature>
<evidence type="ECO:0000313" key="7">
    <source>
        <dbReference type="EMBL" id="CAB4584199.1"/>
    </source>
</evidence>
<organism evidence="7">
    <name type="scientific">freshwater metagenome</name>
    <dbReference type="NCBI Taxonomy" id="449393"/>
    <lineage>
        <taxon>unclassified sequences</taxon>
        <taxon>metagenomes</taxon>
        <taxon>ecological metagenomes</taxon>
    </lineage>
</organism>
<dbReference type="AlphaFoldDB" id="A0A6J6F963"/>
<dbReference type="EMBL" id="CAEZTT010000163">
    <property type="protein sequence ID" value="CAB4584199.1"/>
    <property type="molecule type" value="Genomic_DNA"/>
</dbReference>
<keyword evidence="4 5" id="KW-0472">Membrane</keyword>
<evidence type="ECO:0000256" key="4">
    <source>
        <dbReference type="ARBA" id="ARBA00023136"/>
    </source>
</evidence>
<feature type="transmembrane region" description="Helical" evidence="5">
    <location>
        <begin position="101"/>
        <end position="123"/>
    </location>
</feature>
<proteinExistence type="predicted"/>
<dbReference type="InterPro" id="IPR010432">
    <property type="entry name" value="RDD"/>
</dbReference>
<evidence type="ECO:0000256" key="3">
    <source>
        <dbReference type="ARBA" id="ARBA00022989"/>
    </source>
</evidence>
<evidence type="ECO:0000256" key="5">
    <source>
        <dbReference type="SAM" id="Phobius"/>
    </source>
</evidence>
<reference evidence="7" key="1">
    <citation type="submission" date="2020-05" db="EMBL/GenBank/DDBJ databases">
        <authorList>
            <person name="Chiriac C."/>
            <person name="Salcher M."/>
            <person name="Ghai R."/>
            <person name="Kavagutti S V."/>
        </authorList>
    </citation>
    <scope>NUCLEOTIDE SEQUENCE</scope>
</reference>
<dbReference type="GO" id="GO:0016020">
    <property type="term" value="C:membrane"/>
    <property type="evidence" value="ECO:0007669"/>
    <property type="project" value="UniProtKB-SubCell"/>
</dbReference>
<name>A0A6J6F963_9ZZZZ</name>
<keyword evidence="3 5" id="KW-1133">Transmembrane helix</keyword>
<gene>
    <name evidence="7" type="ORF">UFOPK1726_01119</name>
</gene>
<accession>A0A6J6F963</accession>
<comment type="subcellular location">
    <subcellularLocation>
        <location evidence="1">Membrane</location>
        <topology evidence="1">Multi-pass membrane protein</topology>
    </subcellularLocation>
</comment>
<feature type="domain" description="RDD" evidence="6">
    <location>
        <begin position="36"/>
        <end position="135"/>
    </location>
</feature>
<dbReference type="Pfam" id="PF06271">
    <property type="entry name" value="RDD"/>
    <property type="match status" value="1"/>
</dbReference>
<evidence type="ECO:0000256" key="1">
    <source>
        <dbReference type="ARBA" id="ARBA00004141"/>
    </source>
</evidence>
<sequence length="142" mass="15668">MTTNEPGMPPTVNQITSPTEVRSLLGEPLATPGARLGAYLLEGLFVLVTLVIGWIIWALIVWGKGTTPGHQVLRLYFVNEKTGQTATWGHTALREFVMKGLVGGFLSVITFGIYFIVDSLFVVRPDRRTIHDMLSSTLVVQR</sequence>
<keyword evidence="2 5" id="KW-0812">Transmembrane</keyword>
<evidence type="ECO:0000256" key="2">
    <source>
        <dbReference type="ARBA" id="ARBA00022692"/>
    </source>
</evidence>
<protein>
    <submittedName>
        <fullName evidence="7">Unannotated protein</fullName>
    </submittedName>
</protein>
<evidence type="ECO:0000259" key="6">
    <source>
        <dbReference type="Pfam" id="PF06271"/>
    </source>
</evidence>